<evidence type="ECO:0000256" key="1">
    <source>
        <dbReference type="SAM" id="SignalP"/>
    </source>
</evidence>
<evidence type="ECO:0000313" key="2">
    <source>
        <dbReference type="EMBL" id="GHA67277.1"/>
    </source>
</evidence>
<feature type="signal peptide" evidence="1">
    <location>
        <begin position="1"/>
        <end position="20"/>
    </location>
</feature>
<keyword evidence="3" id="KW-1185">Reference proteome</keyword>
<dbReference type="AlphaFoldDB" id="A0A8J3FXT5"/>
<dbReference type="EMBL" id="BMZG01000002">
    <property type="protein sequence ID" value="GHA67277.1"/>
    <property type="molecule type" value="Genomic_DNA"/>
</dbReference>
<accession>A0A8J3FXT5</accession>
<dbReference type="RefSeq" id="WP_189491027.1">
    <property type="nucleotide sequence ID" value="NZ_BMZG01000002.1"/>
</dbReference>
<protein>
    <recommendedName>
        <fullName evidence="4">Lipoprotein</fullName>
    </recommendedName>
</protein>
<reference evidence="2" key="2">
    <citation type="submission" date="2020-09" db="EMBL/GenBank/DDBJ databases">
        <authorList>
            <person name="Sun Q."/>
            <person name="Kim S."/>
        </authorList>
    </citation>
    <scope>NUCLEOTIDE SEQUENCE</scope>
    <source>
        <strain evidence="2">KCTC 32501</strain>
    </source>
</reference>
<organism evidence="2 3">
    <name type="scientific">Formosimonas limnophila</name>
    <dbReference type="NCBI Taxonomy" id="1384487"/>
    <lineage>
        <taxon>Bacteria</taxon>
        <taxon>Pseudomonadati</taxon>
        <taxon>Pseudomonadota</taxon>
        <taxon>Betaproteobacteria</taxon>
        <taxon>Burkholderiales</taxon>
        <taxon>Burkholderiaceae</taxon>
        <taxon>Formosimonas</taxon>
    </lineage>
</organism>
<dbReference type="PROSITE" id="PS51257">
    <property type="entry name" value="PROKAR_LIPOPROTEIN"/>
    <property type="match status" value="1"/>
</dbReference>
<evidence type="ECO:0008006" key="4">
    <source>
        <dbReference type="Google" id="ProtNLM"/>
    </source>
</evidence>
<dbReference type="Proteomes" id="UP000614287">
    <property type="component" value="Unassembled WGS sequence"/>
</dbReference>
<name>A0A8J3FXT5_9BURK</name>
<comment type="caution">
    <text evidence="2">The sequence shown here is derived from an EMBL/GenBank/DDBJ whole genome shotgun (WGS) entry which is preliminary data.</text>
</comment>
<sequence length="213" mass="23385">MVFKHIIVSVLSILSLSACKLEGNASVSSDARVFFSVTYDMSLVLEKVRLHFPDQPVNKAFTCESMISANPNLTNKLNDLRCEDARDGVVVVSGSFRGNQTNGVKVDDINKTISVNAVRLFRTMVDVTDDGTVRDGTQRGKQVTWLPVARRNVEQYKNEGVSITLNLTMPAHLVSVDGVKADKKKGNVVNINFIDIAGKPNYVVVGCMFETCN</sequence>
<reference evidence="2" key="1">
    <citation type="journal article" date="2014" name="Int. J. Syst. Evol. Microbiol.">
        <title>Complete genome sequence of Corynebacterium casei LMG S-19264T (=DSM 44701T), isolated from a smear-ripened cheese.</title>
        <authorList>
            <consortium name="US DOE Joint Genome Institute (JGI-PGF)"/>
            <person name="Walter F."/>
            <person name="Albersmeier A."/>
            <person name="Kalinowski J."/>
            <person name="Ruckert C."/>
        </authorList>
    </citation>
    <scope>NUCLEOTIDE SEQUENCE</scope>
    <source>
        <strain evidence="2">KCTC 32501</strain>
    </source>
</reference>
<proteinExistence type="predicted"/>
<keyword evidence="1" id="KW-0732">Signal</keyword>
<gene>
    <name evidence="2" type="ORF">GCM10009007_04840</name>
</gene>
<evidence type="ECO:0000313" key="3">
    <source>
        <dbReference type="Proteomes" id="UP000614287"/>
    </source>
</evidence>
<feature type="chain" id="PRO_5035208697" description="Lipoprotein" evidence="1">
    <location>
        <begin position="21"/>
        <end position="213"/>
    </location>
</feature>